<dbReference type="OrthoDB" id="9803017at2"/>
<reference evidence="3 4" key="1">
    <citation type="submission" date="2016-10" db="EMBL/GenBank/DDBJ databases">
        <authorList>
            <person name="de Groot N.N."/>
        </authorList>
    </citation>
    <scope>NUCLEOTIDE SEQUENCE [LARGE SCALE GENOMIC DNA]</scope>
    <source>
        <strain evidence="3 4">NE2</strain>
    </source>
</reference>
<dbReference type="STRING" id="1612308.SAMN05444581_10344"/>
<dbReference type="GO" id="GO:0008168">
    <property type="term" value="F:methyltransferase activity"/>
    <property type="evidence" value="ECO:0007669"/>
    <property type="project" value="UniProtKB-KW"/>
</dbReference>
<dbReference type="PIRSF" id="PIRSF004553">
    <property type="entry name" value="CHP00095"/>
    <property type="match status" value="1"/>
</dbReference>
<protein>
    <submittedName>
        <fullName evidence="3">16S rRNA (Guanine966-N2)-methyltransferase</fullName>
    </submittedName>
</protein>
<keyword evidence="4" id="KW-1185">Reference proteome</keyword>
<evidence type="ECO:0000256" key="1">
    <source>
        <dbReference type="ARBA" id="ARBA00022603"/>
    </source>
</evidence>
<evidence type="ECO:0000256" key="2">
    <source>
        <dbReference type="ARBA" id="ARBA00022679"/>
    </source>
</evidence>
<dbReference type="InterPro" id="IPR029063">
    <property type="entry name" value="SAM-dependent_MTases_sf"/>
</dbReference>
<dbReference type="PANTHER" id="PTHR43542:SF1">
    <property type="entry name" value="METHYLTRANSFERASE"/>
    <property type="match status" value="1"/>
</dbReference>
<dbReference type="InterPro" id="IPR002052">
    <property type="entry name" value="DNA_methylase_N6_adenine_CS"/>
</dbReference>
<organism evidence="3 4">
    <name type="scientific">Methylocapsa palsarum</name>
    <dbReference type="NCBI Taxonomy" id="1612308"/>
    <lineage>
        <taxon>Bacteria</taxon>
        <taxon>Pseudomonadati</taxon>
        <taxon>Pseudomonadota</taxon>
        <taxon>Alphaproteobacteria</taxon>
        <taxon>Hyphomicrobiales</taxon>
        <taxon>Beijerinckiaceae</taxon>
        <taxon>Methylocapsa</taxon>
    </lineage>
</organism>
<dbReference type="PROSITE" id="PS00092">
    <property type="entry name" value="N6_MTASE"/>
    <property type="match status" value="1"/>
</dbReference>
<evidence type="ECO:0000313" key="3">
    <source>
        <dbReference type="EMBL" id="SFK17451.1"/>
    </source>
</evidence>
<proteinExistence type="predicted"/>
<dbReference type="Proteomes" id="UP000198755">
    <property type="component" value="Unassembled WGS sequence"/>
</dbReference>
<dbReference type="Pfam" id="PF03602">
    <property type="entry name" value="Cons_hypoth95"/>
    <property type="match status" value="1"/>
</dbReference>
<dbReference type="InterPro" id="IPR004398">
    <property type="entry name" value="RNA_MeTrfase_RsmD"/>
</dbReference>
<gene>
    <name evidence="3" type="ORF">SAMN05444581_10344</name>
</gene>
<dbReference type="RefSeq" id="WP_091679057.1">
    <property type="nucleotide sequence ID" value="NZ_FOSN01000003.1"/>
</dbReference>
<keyword evidence="1 3" id="KW-0489">Methyltransferase</keyword>
<evidence type="ECO:0000313" key="4">
    <source>
        <dbReference type="Proteomes" id="UP000198755"/>
    </source>
</evidence>
<sequence length="186" mass="19896">MRIIGGRLKGRVLKCPATDAIRPTSDRLRETIFNILVHAYDEPFTDARVIDLFAGTGAVGFEALSRGASFALMVDQSAAANALIRANAEALGLSGSAQILRRDARKLGEAPAGGRFGLAFLDPPYGKGFAPPALMALRDGGWLEKNALVIVEESDKAAADLPEGFSLIEERRYGLTRVVFARHLSG</sequence>
<dbReference type="Gene3D" id="3.40.50.150">
    <property type="entry name" value="Vaccinia Virus protein VP39"/>
    <property type="match status" value="1"/>
</dbReference>
<name>A0A1I3XEF2_9HYPH</name>
<dbReference type="GO" id="GO:0031167">
    <property type="term" value="P:rRNA methylation"/>
    <property type="evidence" value="ECO:0007669"/>
    <property type="project" value="InterPro"/>
</dbReference>
<dbReference type="EMBL" id="FOSN01000003">
    <property type="protein sequence ID" value="SFK17451.1"/>
    <property type="molecule type" value="Genomic_DNA"/>
</dbReference>
<accession>A0A1I3XEF2</accession>
<dbReference type="GO" id="GO:0003676">
    <property type="term" value="F:nucleic acid binding"/>
    <property type="evidence" value="ECO:0007669"/>
    <property type="project" value="InterPro"/>
</dbReference>
<dbReference type="AlphaFoldDB" id="A0A1I3XEF2"/>
<dbReference type="CDD" id="cd02440">
    <property type="entry name" value="AdoMet_MTases"/>
    <property type="match status" value="1"/>
</dbReference>
<dbReference type="NCBIfam" id="TIGR00095">
    <property type="entry name" value="16S rRNA (guanine(966)-N(2))-methyltransferase RsmD"/>
    <property type="match status" value="1"/>
</dbReference>
<keyword evidence="2 3" id="KW-0808">Transferase</keyword>
<dbReference type="SUPFAM" id="SSF53335">
    <property type="entry name" value="S-adenosyl-L-methionine-dependent methyltransferases"/>
    <property type="match status" value="1"/>
</dbReference>
<dbReference type="PANTHER" id="PTHR43542">
    <property type="entry name" value="METHYLTRANSFERASE"/>
    <property type="match status" value="1"/>
</dbReference>